<dbReference type="RefSeq" id="WP_035233795.1">
    <property type="nucleotide sequence ID" value="NZ_ARXV01000012.1"/>
</dbReference>
<organism evidence="1 2">
    <name type="scientific">Alcanivorax nanhaiticus</name>
    <dbReference type="NCBI Taxonomy" id="1177154"/>
    <lineage>
        <taxon>Bacteria</taxon>
        <taxon>Pseudomonadati</taxon>
        <taxon>Pseudomonadota</taxon>
        <taxon>Gammaproteobacteria</taxon>
        <taxon>Oceanospirillales</taxon>
        <taxon>Alcanivoracaceae</taxon>
        <taxon>Alcanivorax</taxon>
    </lineage>
</organism>
<gene>
    <name evidence="1" type="ORF">Y5S_02776</name>
</gene>
<sequence>MRSLSVKNLLGHTRLALIGGAILALQGCGVIYKTTGDVLISFGRSEMLPYMMTYSDVRMACVTGEAQTPLLMSFERVGSHPEKLGAMVFTTAATCAEQIALDAELRYMRSVKDGRVNEAQDARIEQKRWAAVAAERQYTAYKYMIEAYGEQEEGECPKLKTDFDELVWMVGNISGVQSLLNDGSSDGAVGVPRDIAAKVERNMKCLDNAKWWGVPRGVRAAVWNLLPMLAPPNSDAWAELEASAKAGFDSGIRLGSALYAMSAFSKGDDARLRKAIRDYAANDKNLDPDYAMLDAIAGFIVQGISDREWTENTGKRTPIGGIGTFWDDAAKSAPAVDINDLL</sequence>
<dbReference type="OrthoDB" id="318536at2"/>
<comment type="caution">
    <text evidence="1">The sequence shown here is derived from an EMBL/GenBank/DDBJ whole genome shotgun (WGS) entry which is preliminary data.</text>
</comment>
<reference evidence="1 2" key="1">
    <citation type="submission" date="2012-09" db="EMBL/GenBank/DDBJ databases">
        <title>Genome Sequence of alkane-degrading Bacterium Alcanivorax sp. 19-m-6.</title>
        <authorList>
            <person name="Lai Q."/>
            <person name="Shao Z."/>
        </authorList>
    </citation>
    <scope>NUCLEOTIDE SEQUENCE [LARGE SCALE GENOMIC DNA]</scope>
    <source>
        <strain evidence="1 2">19-m-6</strain>
    </source>
</reference>
<dbReference type="AlphaFoldDB" id="A0A095TNL5"/>
<dbReference type="eggNOG" id="ENOG502ZAH0">
    <property type="taxonomic scope" value="Bacteria"/>
</dbReference>
<dbReference type="EMBL" id="ARXV01000012">
    <property type="protein sequence ID" value="KGD64008.1"/>
    <property type="molecule type" value="Genomic_DNA"/>
</dbReference>
<evidence type="ECO:0000313" key="1">
    <source>
        <dbReference type="EMBL" id="KGD64008.1"/>
    </source>
</evidence>
<dbReference type="PROSITE" id="PS51257">
    <property type="entry name" value="PROKAR_LIPOPROTEIN"/>
    <property type="match status" value="1"/>
</dbReference>
<evidence type="ECO:0008006" key="3">
    <source>
        <dbReference type="Google" id="ProtNLM"/>
    </source>
</evidence>
<accession>A0A095TNL5</accession>
<protein>
    <recommendedName>
        <fullName evidence="3">Lipoprotein</fullName>
    </recommendedName>
</protein>
<name>A0A095TNL5_9GAMM</name>
<keyword evidence="2" id="KW-1185">Reference proteome</keyword>
<dbReference type="STRING" id="1177154.Y5S_02776"/>
<dbReference type="PATRIC" id="fig|1177154.3.peg.2814"/>
<evidence type="ECO:0000313" key="2">
    <source>
        <dbReference type="Proteomes" id="UP000029444"/>
    </source>
</evidence>
<dbReference type="Proteomes" id="UP000029444">
    <property type="component" value="Unassembled WGS sequence"/>
</dbReference>
<proteinExistence type="predicted"/>